<dbReference type="InterPro" id="IPR043577">
    <property type="entry name" value="AE"/>
</dbReference>
<dbReference type="EMBL" id="MT468732">
    <property type="protein sequence ID" value="QMV80785.1"/>
    <property type="molecule type" value="mRNA"/>
</dbReference>
<evidence type="ECO:0000313" key="13">
    <source>
        <dbReference type="Proteomes" id="UP001359559"/>
    </source>
</evidence>
<dbReference type="FunFam" id="1.10.132.130:FF:000001">
    <property type="entry name" value="Vacuolar-processing enzyme beta-isozyme"/>
    <property type="match status" value="1"/>
</dbReference>
<dbReference type="GO" id="GO:0006624">
    <property type="term" value="P:vacuolar protein processing"/>
    <property type="evidence" value="ECO:0007669"/>
    <property type="project" value="TreeGrafter"/>
</dbReference>
<accession>A0A7G5F3G0</accession>
<dbReference type="AlphaFoldDB" id="A0A7G5F3G0"/>
<proteinExistence type="evidence at transcript level"/>
<keyword evidence="3 9" id="KW-0732">Signal</keyword>
<dbReference type="InterPro" id="IPR046427">
    <property type="entry name" value="Legumain_prodom_sf"/>
</dbReference>
<dbReference type="InterPro" id="IPR001096">
    <property type="entry name" value="Peptidase_C13"/>
</dbReference>
<dbReference type="CDD" id="cd21115">
    <property type="entry name" value="legumain_C"/>
    <property type="match status" value="1"/>
</dbReference>
<dbReference type="PIRSF" id="PIRSF500139">
    <property type="entry name" value="AE"/>
    <property type="match status" value="1"/>
</dbReference>
<dbReference type="Gene3D" id="1.10.132.130">
    <property type="match status" value="1"/>
</dbReference>
<keyword evidence="7" id="KW-0325">Glycoprotein</keyword>
<keyword evidence="6" id="KW-1015">Disulfide bond</keyword>
<dbReference type="InterPro" id="IPR048501">
    <property type="entry name" value="Legum_prodom"/>
</dbReference>
<feature type="domain" description="Legumain prodomain" evidence="10">
    <location>
        <begin position="367"/>
        <end position="463"/>
    </location>
</feature>
<protein>
    <submittedName>
        <fullName evidence="12">Asparaginyl endopeptidase 7</fullName>
        <ecNumber evidence="12">3.4.22.34</ecNumber>
    </submittedName>
</protein>
<evidence type="ECO:0000256" key="8">
    <source>
        <dbReference type="PIRSR" id="PIRSR019663-1"/>
    </source>
</evidence>
<dbReference type="EC" id="3.4.22.34" evidence="12"/>
<dbReference type="Proteomes" id="UP001359559">
    <property type="component" value="Unassembled WGS sequence"/>
</dbReference>
<sequence length="465" mass="51774">MKLKWVTVIATVLISLLMNALEGNGNGHRHSADAKGKRWAILVAGSKGYENYRHQADVCHAYQLLRKGGLKEENIIVFMYDDIAFNPKNPRPNIIINKPHGPNVYKGVPKDYTGDASNSKNLFGVISGNRSAVSGGSGKVLKSGPNDIIFIYYSDHGGAGLIGMPVDGDHILANKLVDALKKKHAAKTYKKMVIYLEACEGGSMFEGLLPNDINIYASTASNASEDSFGIYCPGFYPFAPLEYTTCLGDTYSISWLEDSDKNNMREETLHQQYETVRRRTLYGNMDPGSHVMLYGDRKMNNDFLVTYIGASHAHINHQQNATNLRSSQPSSITQTRLVSQRDTHLLHLRNEMKKAPDGSEEKLKAQKELDVEIAQREYVDNVFHLIGDLLFGEGNRSSMMLHVRLVGQPLVDDWDCFKTLIKTYERHCGTLSSYGRKYLRALANMCNAGISKEQLVVALSQACPS</sequence>
<dbReference type="GO" id="GO:0051603">
    <property type="term" value="P:proteolysis involved in protein catabolic process"/>
    <property type="evidence" value="ECO:0007669"/>
    <property type="project" value="InterPro"/>
</dbReference>
<reference evidence="12" key="2">
    <citation type="submission" date="2020-05" db="EMBL/GenBank/DDBJ databases">
        <authorList>
            <person name="Kalmankar N."/>
            <person name="Venkatesan R."/>
            <person name="Balaram P."/>
            <person name="Ramanathan S."/>
        </authorList>
    </citation>
    <scope>NUCLEOTIDE SEQUENCE</scope>
</reference>
<evidence type="ECO:0000256" key="1">
    <source>
        <dbReference type="ARBA" id="ARBA00009941"/>
    </source>
</evidence>
<gene>
    <name evidence="11" type="ORF">RJT34_08988</name>
</gene>
<evidence type="ECO:0000256" key="9">
    <source>
        <dbReference type="SAM" id="SignalP"/>
    </source>
</evidence>
<dbReference type="GO" id="GO:0005773">
    <property type="term" value="C:vacuole"/>
    <property type="evidence" value="ECO:0007669"/>
    <property type="project" value="GOC"/>
</dbReference>
<evidence type="ECO:0000313" key="11">
    <source>
        <dbReference type="EMBL" id="KAK7311091.1"/>
    </source>
</evidence>
<evidence type="ECO:0000256" key="2">
    <source>
        <dbReference type="ARBA" id="ARBA00022670"/>
    </source>
</evidence>
<evidence type="ECO:0000256" key="4">
    <source>
        <dbReference type="ARBA" id="ARBA00022801"/>
    </source>
</evidence>
<keyword evidence="4 12" id="KW-0378">Hydrolase</keyword>
<dbReference type="PANTHER" id="PTHR12000:SF52">
    <property type="entry name" value="LEGUMAIN PROTEIN-RELATED"/>
    <property type="match status" value="1"/>
</dbReference>
<organism evidence="12">
    <name type="scientific">Clitoria ternatea</name>
    <name type="common">Butterfly pea</name>
    <dbReference type="NCBI Taxonomy" id="43366"/>
    <lineage>
        <taxon>Eukaryota</taxon>
        <taxon>Viridiplantae</taxon>
        <taxon>Streptophyta</taxon>
        <taxon>Embryophyta</taxon>
        <taxon>Tracheophyta</taxon>
        <taxon>Spermatophyta</taxon>
        <taxon>Magnoliopsida</taxon>
        <taxon>eudicotyledons</taxon>
        <taxon>Gunneridae</taxon>
        <taxon>Pentapetalae</taxon>
        <taxon>rosids</taxon>
        <taxon>fabids</taxon>
        <taxon>Fabales</taxon>
        <taxon>Fabaceae</taxon>
        <taxon>Papilionoideae</taxon>
        <taxon>50 kb inversion clade</taxon>
        <taxon>NPAAA clade</taxon>
        <taxon>indigoferoid/millettioid clade</taxon>
        <taxon>Phaseoleae</taxon>
        <taxon>Clitoria</taxon>
    </lineage>
</organism>
<dbReference type="FunFam" id="3.40.50.1460:FF:000005">
    <property type="entry name" value="Vacuolar-processing enzyme beta-isozyme"/>
    <property type="match status" value="1"/>
</dbReference>
<evidence type="ECO:0000256" key="6">
    <source>
        <dbReference type="ARBA" id="ARBA00023157"/>
    </source>
</evidence>
<feature type="signal peptide" evidence="9">
    <location>
        <begin position="1"/>
        <end position="20"/>
    </location>
</feature>
<dbReference type="Pfam" id="PF20985">
    <property type="entry name" value="Legum_prodom"/>
    <property type="match status" value="1"/>
</dbReference>
<reference evidence="12" key="1">
    <citation type="journal article" date="2020" name="Sci. Rep.">
        <title>Transcriptomic profiling of the medicinal plant Clitoria ternatea: identification of potential genes in cyclotide biosynthesis.</title>
        <authorList>
            <person name="Kalmankar N.V."/>
            <person name="Venkatesan R."/>
            <person name="Balaram P."/>
            <person name="Sowdhamini R."/>
        </authorList>
    </citation>
    <scope>NUCLEOTIDE SEQUENCE</scope>
</reference>
<reference evidence="11 13" key="3">
    <citation type="submission" date="2024-01" db="EMBL/GenBank/DDBJ databases">
        <title>The genomes of 5 underutilized Papilionoideae crops provide insights into root nodulation and disease resistance.</title>
        <authorList>
            <person name="Yuan L."/>
        </authorList>
    </citation>
    <scope>NUCLEOTIDE SEQUENCE [LARGE SCALE GENOMIC DNA]</scope>
    <source>
        <strain evidence="11">LY-2023</strain>
        <tissue evidence="11">Leaf</tissue>
    </source>
</reference>
<dbReference type="Pfam" id="PF01650">
    <property type="entry name" value="Peptidase_C13"/>
    <property type="match status" value="1"/>
</dbReference>
<keyword evidence="5" id="KW-0788">Thiol protease</keyword>
<feature type="active site" description="Nucleophile" evidence="8">
    <location>
        <position position="199"/>
    </location>
</feature>
<evidence type="ECO:0000256" key="3">
    <source>
        <dbReference type="ARBA" id="ARBA00022729"/>
    </source>
</evidence>
<evidence type="ECO:0000259" key="10">
    <source>
        <dbReference type="Pfam" id="PF20985"/>
    </source>
</evidence>
<dbReference type="Gene3D" id="3.40.50.1460">
    <property type="match status" value="1"/>
</dbReference>
<dbReference type="PIRSF" id="PIRSF019663">
    <property type="entry name" value="Legumain"/>
    <property type="match status" value="1"/>
</dbReference>
<comment type="similarity">
    <text evidence="1">Belongs to the peptidase C13 family.</text>
</comment>
<dbReference type="GO" id="GO:0004197">
    <property type="term" value="F:cysteine-type endopeptidase activity"/>
    <property type="evidence" value="ECO:0007669"/>
    <property type="project" value="UniProtKB-EC"/>
</dbReference>
<evidence type="ECO:0000313" key="12">
    <source>
        <dbReference type="EMBL" id="QMV80785.1"/>
    </source>
</evidence>
<evidence type="ECO:0000256" key="7">
    <source>
        <dbReference type="ARBA" id="ARBA00023180"/>
    </source>
</evidence>
<name>A0A7G5F3G0_CLITE</name>
<dbReference type="PRINTS" id="PR00776">
    <property type="entry name" value="HEMOGLOBNASE"/>
</dbReference>
<dbReference type="EMBL" id="JAYKXN010000002">
    <property type="protein sequence ID" value="KAK7311091.1"/>
    <property type="molecule type" value="Genomic_DNA"/>
</dbReference>
<dbReference type="PANTHER" id="PTHR12000">
    <property type="entry name" value="HEMOGLOBINASE FAMILY MEMBER"/>
    <property type="match status" value="1"/>
</dbReference>
<keyword evidence="2" id="KW-0645">Protease</keyword>
<evidence type="ECO:0000256" key="5">
    <source>
        <dbReference type="ARBA" id="ARBA00022807"/>
    </source>
</evidence>
<feature type="chain" id="PRO_5044657520" evidence="9">
    <location>
        <begin position="21"/>
        <end position="465"/>
    </location>
</feature>
<keyword evidence="13" id="KW-1185">Reference proteome</keyword>
<feature type="active site" evidence="8">
    <location>
        <position position="156"/>
    </location>
</feature>